<organism evidence="1 2">
    <name type="scientific">Amblyomma americanum</name>
    <name type="common">Lone star tick</name>
    <dbReference type="NCBI Taxonomy" id="6943"/>
    <lineage>
        <taxon>Eukaryota</taxon>
        <taxon>Metazoa</taxon>
        <taxon>Ecdysozoa</taxon>
        <taxon>Arthropoda</taxon>
        <taxon>Chelicerata</taxon>
        <taxon>Arachnida</taxon>
        <taxon>Acari</taxon>
        <taxon>Parasitiformes</taxon>
        <taxon>Ixodida</taxon>
        <taxon>Ixodoidea</taxon>
        <taxon>Ixodidae</taxon>
        <taxon>Amblyomminae</taxon>
        <taxon>Amblyomma</taxon>
    </lineage>
</organism>
<comment type="caution">
    <text evidence="1">The sequence shown here is derived from an EMBL/GenBank/DDBJ whole genome shotgun (WGS) entry which is preliminary data.</text>
</comment>
<dbReference type="Proteomes" id="UP001321473">
    <property type="component" value="Unassembled WGS sequence"/>
</dbReference>
<accession>A0AAQ4D5Y6</accession>
<evidence type="ECO:0000313" key="2">
    <source>
        <dbReference type="Proteomes" id="UP001321473"/>
    </source>
</evidence>
<protein>
    <submittedName>
        <fullName evidence="1">Uncharacterized protein</fullName>
    </submittedName>
</protein>
<sequence length="80" mass="9305">MPRPPFLSSFERTVERPCRNARKQTMTALTTGSAAEFLICQKCSSHCIVHCKIARQKMGIFFAKTSFEHQRKARRTTTRW</sequence>
<reference evidence="1 2" key="1">
    <citation type="journal article" date="2023" name="Arcadia Sci">
        <title>De novo assembly of a long-read Amblyomma americanum tick genome.</title>
        <authorList>
            <person name="Chou S."/>
            <person name="Poskanzer K.E."/>
            <person name="Rollins M."/>
            <person name="Thuy-Boun P.S."/>
        </authorList>
    </citation>
    <scope>NUCLEOTIDE SEQUENCE [LARGE SCALE GENOMIC DNA]</scope>
    <source>
        <strain evidence="1">F_SG_1</strain>
        <tissue evidence="1">Salivary glands</tissue>
    </source>
</reference>
<evidence type="ECO:0000313" key="1">
    <source>
        <dbReference type="EMBL" id="KAK8757876.1"/>
    </source>
</evidence>
<proteinExistence type="predicted"/>
<gene>
    <name evidence="1" type="ORF">V5799_004493</name>
</gene>
<dbReference type="EMBL" id="JARKHS020034723">
    <property type="protein sequence ID" value="KAK8757876.1"/>
    <property type="molecule type" value="Genomic_DNA"/>
</dbReference>
<name>A0AAQ4D5Y6_AMBAM</name>
<dbReference type="AlphaFoldDB" id="A0AAQ4D5Y6"/>
<keyword evidence="2" id="KW-1185">Reference proteome</keyword>